<comment type="caution">
    <text evidence="7">The sequence shown here is derived from an EMBL/GenBank/DDBJ whole genome shotgun (WGS) entry which is preliminary data.</text>
</comment>
<dbReference type="PROSITE" id="PS50977">
    <property type="entry name" value="HTH_TETR_2"/>
    <property type="match status" value="1"/>
</dbReference>
<feature type="region of interest" description="Disordered" evidence="5">
    <location>
        <begin position="1"/>
        <end position="26"/>
    </location>
</feature>
<dbReference type="EMBL" id="LQBL01000011">
    <property type="protein sequence ID" value="KUG56814.1"/>
    <property type="molecule type" value="Genomic_DNA"/>
</dbReference>
<keyword evidence="3" id="KW-0804">Transcription</keyword>
<evidence type="ECO:0000256" key="5">
    <source>
        <dbReference type="SAM" id="MobiDB-lite"/>
    </source>
</evidence>
<proteinExistence type="predicted"/>
<evidence type="ECO:0000256" key="1">
    <source>
        <dbReference type="ARBA" id="ARBA00023015"/>
    </source>
</evidence>
<feature type="domain" description="HTH tetR-type" evidence="6">
    <location>
        <begin position="30"/>
        <end position="90"/>
    </location>
</feature>
<feature type="DNA-binding region" description="H-T-H motif" evidence="4">
    <location>
        <begin position="53"/>
        <end position="72"/>
    </location>
</feature>
<sequence length="226" mass="24549">MLDGVTARPDSVGGRGPDPAAPGRRELNKVRTREAIEGALRELVAELPAAEVTVDQVAERAGVSRRTFFNYFGSIPAVLSAVFADHAAAMIARLDPEVIGDDPVTALRGLTRTHGIPEDLLGWFVALNRHGADTDATVLLERTVWADMAAWLRERLHEALPEADPLFVATLASAVMSCFQATEEAWLKDLDTDRPEPLSPADITRFHDHLDRALGLLADGWRSPSA</sequence>
<evidence type="ECO:0000313" key="8">
    <source>
        <dbReference type="Proteomes" id="UP000054837"/>
    </source>
</evidence>
<dbReference type="PANTHER" id="PTHR30055">
    <property type="entry name" value="HTH-TYPE TRANSCRIPTIONAL REGULATOR RUTR"/>
    <property type="match status" value="1"/>
</dbReference>
<keyword evidence="8" id="KW-1185">Reference proteome</keyword>
<dbReference type="GO" id="GO:0003700">
    <property type="term" value="F:DNA-binding transcription factor activity"/>
    <property type="evidence" value="ECO:0007669"/>
    <property type="project" value="TreeGrafter"/>
</dbReference>
<reference evidence="7 8" key="1">
    <citation type="submission" date="2015-12" db="EMBL/GenBank/DDBJ databases">
        <title>Serinicoccus chungangenesis strain CD08_5 genome sequencing and assembly.</title>
        <authorList>
            <person name="Chander A.M."/>
            <person name="Kaur G."/>
            <person name="Nair G.R."/>
            <person name="Dhawan D.K."/>
            <person name="Kochhar R.K."/>
            <person name="Mayilraj S."/>
            <person name="Bhadada S.K."/>
        </authorList>
    </citation>
    <scope>NUCLEOTIDE SEQUENCE [LARGE SCALE GENOMIC DNA]</scope>
    <source>
        <strain evidence="7 8">CD08_5</strain>
    </source>
</reference>
<evidence type="ECO:0000256" key="3">
    <source>
        <dbReference type="ARBA" id="ARBA00023163"/>
    </source>
</evidence>
<dbReference type="Gene3D" id="1.10.357.10">
    <property type="entry name" value="Tetracycline Repressor, domain 2"/>
    <property type="match status" value="1"/>
</dbReference>
<name>A0A0W8IA86_9MICO</name>
<keyword evidence="2 4" id="KW-0238">DNA-binding</keyword>
<dbReference type="STRING" id="767452.AVL62_11805"/>
<accession>A0A0W8IA86</accession>
<protein>
    <recommendedName>
        <fullName evidence="6">HTH tetR-type domain-containing protein</fullName>
    </recommendedName>
</protein>
<evidence type="ECO:0000256" key="4">
    <source>
        <dbReference type="PROSITE-ProRule" id="PRU00335"/>
    </source>
</evidence>
<dbReference type="InterPro" id="IPR001647">
    <property type="entry name" value="HTH_TetR"/>
</dbReference>
<evidence type="ECO:0000256" key="2">
    <source>
        <dbReference type="ARBA" id="ARBA00023125"/>
    </source>
</evidence>
<dbReference type="AlphaFoldDB" id="A0A0W8IA86"/>
<dbReference type="Proteomes" id="UP000054837">
    <property type="component" value="Unassembled WGS sequence"/>
</dbReference>
<dbReference type="SUPFAM" id="SSF46689">
    <property type="entry name" value="Homeodomain-like"/>
    <property type="match status" value="1"/>
</dbReference>
<dbReference type="InterPro" id="IPR009057">
    <property type="entry name" value="Homeodomain-like_sf"/>
</dbReference>
<evidence type="ECO:0000259" key="6">
    <source>
        <dbReference type="PROSITE" id="PS50977"/>
    </source>
</evidence>
<dbReference type="GO" id="GO:0000976">
    <property type="term" value="F:transcription cis-regulatory region binding"/>
    <property type="evidence" value="ECO:0007669"/>
    <property type="project" value="TreeGrafter"/>
</dbReference>
<gene>
    <name evidence="7" type="ORF">AVL62_11805</name>
</gene>
<evidence type="ECO:0000313" key="7">
    <source>
        <dbReference type="EMBL" id="KUG56814.1"/>
    </source>
</evidence>
<dbReference type="InterPro" id="IPR050109">
    <property type="entry name" value="HTH-type_TetR-like_transc_reg"/>
</dbReference>
<keyword evidence="1" id="KW-0805">Transcription regulation</keyword>
<dbReference type="Pfam" id="PF00440">
    <property type="entry name" value="TetR_N"/>
    <property type="match status" value="1"/>
</dbReference>
<dbReference type="PANTHER" id="PTHR30055:SF234">
    <property type="entry name" value="HTH-TYPE TRANSCRIPTIONAL REGULATOR BETI"/>
    <property type="match status" value="1"/>
</dbReference>
<organism evidence="7 8">
    <name type="scientific">Serinicoccus chungangensis</name>
    <dbReference type="NCBI Taxonomy" id="767452"/>
    <lineage>
        <taxon>Bacteria</taxon>
        <taxon>Bacillati</taxon>
        <taxon>Actinomycetota</taxon>
        <taxon>Actinomycetes</taxon>
        <taxon>Micrococcales</taxon>
        <taxon>Ornithinimicrobiaceae</taxon>
        <taxon>Serinicoccus</taxon>
    </lineage>
</organism>